<dbReference type="Proteomes" id="UP000225706">
    <property type="component" value="Unassembled WGS sequence"/>
</dbReference>
<dbReference type="AlphaFoldDB" id="A0A2B4R8H3"/>
<gene>
    <name evidence="3" type="ORF">AWC38_SpisGene23443</name>
</gene>
<dbReference type="InterPro" id="IPR007527">
    <property type="entry name" value="Znf_SWIM"/>
</dbReference>
<dbReference type="EMBL" id="LSMT01001285">
    <property type="protein sequence ID" value="PFX12575.1"/>
    <property type="molecule type" value="Genomic_DNA"/>
</dbReference>
<sequence>MKDSCVFALDRHNKSKGLREEMITKVDNCKWSVQSGDNQSVYTVTREMEVCRDPSCDLRCLECNICIHQYMCSCPDSLIQSTICKHVHLIETVISAESTPAELSCDIELTGTLDDKRSKYVDQELHVLAEHAMKTDSLSDIATHREKKVDHNHNEMFHWFGIEQAKIKQYTTTRKNFFKEDKVLDEDHPQGEALASDLNDIKQFFTPDAWNMTNKSSVSKVLGHFFSFDLSTICDQSHNMIDQSII</sequence>
<evidence type="ECO:0000313" key="4">
    <source>
        <dbReference type="Proteomes" id="UP000225706"/>
    </source>
</evidence>
<keyword evidence="1" id="KW-0479">Metal-binding</keyword>
<dbReference type="PROSITE" id="PS50966">
    <property type="entry name" value="ZF_SWIM"/>
    <property type="match status" value="1"/>
</dbReference>
<accession>A0A2B4R8H3</accession>
<keyword evidence="4" id="KW-1185">Reference proteome</keyword>
<keyword evidence="1" id="KW-0863">Zinc-finger</keyword>
<dbReference type="GO" id="GO:0008270">
    <property type="term" value="F:zinc ion binding"/>
    <property type="evidence" value="ECO:0007669"/>
    <property type="project" value="UniProtKB-KW"/>
</dbReference>
<evidence type="ECO:0000256" key="1">
    <source>
        <dbReference type="PROSITE-ProRule" id="PRU00325"/>
    </source>
</evidence>
<keyword evidence="1" id="KW-0862">Zinc</keyword>
<feature type="domain" description="SWIM-type" evidence="2">
    <location>
        <begin position="42"/>
        <end position="95"/>
    </location>
</feature>
<protein>
    <recommendedName>
        <fullName evidence="2">SWIM-type domain-containing protein</fullName>
    </recommendedName>
</protein>
<reference evidence="4" key="1">
    <citation type="journal article" date="2017" name="bioRxiv">
        <title>Comparative analysis of the genomes of Stylophora pistillata and Acropora digitifera provides evidence for extensive differences between species of corals.</title>
        <authorList>
            <person name="Voolstra C.R."/>
            <person name="Li Y."/>
            <person name="Liew Y.J."/>
            <person name="Baumgarten S."/>
            <person name="Zoccola D."/>
            <person name="Flot J.-F."/>
            <person name="Tambutte S."/>
            <person name="Allemand D."/>
            <person name="Aranda M."/>
        </authorList>
    </citation>
    <scope>NUCLEOTIDE SEQUENCE [LARGE SCALE GENOMIC DNA]</scope>
</reference>
<name>A0A2B4R8H3_STYPI</name>
<comment type="caution">
    <text evidence="3">The sequence shown here is derived from an EMBL/GenBank/DDBJ whole genome shotgun (WGS) entry which is preliminary data.</text>
</comment>
<organism evidence="3 4">
    <name type="scientific">Stylophora pistillata</name>
    <name type="common">Smooth cauliflower coral</name>
    <dbReference type="NCBI Taxonomy" id="50429"/>
    <lineage>
        <taxon>Eukaryota</taxon>
        <taxon>Metazoa</taxon>
        <taxon>Cnidaria</taxon>
        <taxon>Anthozoa</taxon>
        <taxon>Hexacorallia</taxon>
        <taxon>Scleractinia</taxon>
        <taxon>Astrocoeniina</taxon>
        <taxon>Pocilloporidae</taxon>
        <taxon>Stylophora</taxon>
    </lineage>
</organism>
<evidence type="ECO:0000259" key="2">
    <source>
        <dbReference type="PROSITE" id="PS50966"/>
    </source>
</evidence>
<evidence type="ECO:0000313" key="3">
    <source>
        <dbReference type="EMBL" id="PFX12575.1"/>
    </source>
</evidence>
<proteinExistence type="predicted"/>